<comment type="similarity">
    <text evidence="2 11">Belongs to the adaptor complexes medium subunit family. Delta-COP subfamily.</text>
</comment>
<keyword evidence="5 11" id="KW-0963">Cytoplasm</keyword>
<dbReference type="FunFam" id="3.30.450.60:FF:000003">
    <property type="entry name" value="Coatomer subunit delta"/>
    <property type="match status" value="1"/>
</dbReference>
<evidence type="ECO:0000256" key="3">
    <source>
        <dbReference type="ARBA" id="ARBA00011775"/>
    </source>
</evidence>
<dbReference type="InterPro" id="IPR036168">
    <property type="entry name" value="AP2_Mu_C_sf"/>
</dbReference>
<keyword evidence="6 11" id="KW-0931">ER-Golgi transport</keyword>
<evidence type="ECO:0000313" key="15">
    <source>
        <dbReference type="EMBL" id="PVZ98102.1"/>
    </source>
</evidence>
<keyword evidence="4 11" id="KW-0813">Transport</keyword>
<evidence type="ECO:0000256" key="7">
    <source>
        <dbReference type="ARBA" id="ARBA00022927"/>
    </source>
</evidence>
<evidence type="ECO:0000256" key="12">
    <source>
        <dbReference type="SAM" id="Coils"/>
    </source>
</evidence>
<evidence type="ECO:0000256" key="8">
    <source>
        <dbReference type="ARBA" id="ARBA00023034"/>
    </source>
</evidence>
<dbReference type="InterPro" id="IPR011012">
    <property type="entry name" value="Longin-like_dom_sf"/>
</dbReference>
<keyword evidence="9 11" id="KW-0472">Membrane</keyword>
<comment type="function">
    <text evidence="11">The coatomer is a cytosolic protein complex that binds to dilysine motifs and reversibly associates with Golgi non-clathrin-coated vesicles, which further mediate biosynthetic protein transport from the ER, via the Golgi up to the trans Golgi network.</text>
</comment>
<evidence type="ECO:0000256" key="13">
    <source>
        <dbReference type="SAM" id="MobiDB-lite"/>
    </source>
</evidence>
<dbReference type="InterPro" id="IPR027059">
    <property type="entry name" value="Coatomer_dsu"/>
</dbReference>
<keyword evidence="8 11" id="KW-0333">Golgi apparatus</keyword>
<dbReference type="SUPFAM" id="SSF64356">
    <property type="entry name" value="SNARE-like"/>
    <property type="match status" value="1"/>
</dbReference>
<name>A0A2U1IZE4_SMIAN</name>
<comment type="subunit">
    <text evidence="3 11">Oligomeric complex that consists of at least the alpha, beta, beta', gamma, delta, epsilon and zeta subunits.</text>
</comment>
<dbReference type="GO" id="GO:0030126">
    <property type="term" value="C:COPI vesicle coat"/>
    <property type="evidence" value="ECO:0007669"/>
    <property type="project" value="UniProtKB-UniRule"/>
</dbReference>
<feature type="region of interest" description="Disordered" evidence="13">
    <location>
        <begin position="480"/>
        <end position="501"/>
    </location>
</feature>
<feature type="region of interest" description="Disordered" evidence="13">
    <location>
        <begin position="524"/>
        <end position="545"/>
    </location>
</feature>
<organism evidence="15 16">
    <name type="scientific">Smittium angustum</name>
    <dbReference type="NCBI Taxonomy" id="133377"/>
    <lineage>
        <taxon>Eukaryota</taxon>
        <taxon>Fungi</taxon>
        <taxon>Fungi incertae sedis</taxon>
        <taxon>Zoopagomycota</taxon>
        <taxon>Kickxellomycotina</taxon>
        <taxon>Harpellomycetes</taxon>
        <taxon>Harpellales</taxon>
        <taxon>Legeriomycetaceae</taxon>
        <taxon>Smittium</taxon>
    </lineage>
</organism>
<evidence type="ECO:0000313" key="16">
    <source>
        <dbReference type="Proteomes" id="UP000245591"/>
    </source>
</evidence>
<dbReference type="PANTHER" id="PTHR10121">
    <property type="entry name" value="COATOMER SUBUNIT DELTA"/>
    <property type="match status" value="1"/>
</dbReference>
<dbReference type="Pfam" id="PF00928">
    <property type="entry name" value="Adap_comp_sub"/>
    <property type="match status" value="1"/>
</dbReference>
<accession>A0A2U1IZE4</accession>
<sequence length="820" mass="91893">MDLQKGFLDFVKKAVKAYKLLEDEFFSCLDWLELLQLGISSTHLHSGANVLECGCCREFYFFGEFALVLLLQKPSLIVDLGIEDGSQLIRKYIDCVVIPITRTFNNEKQEIMISNDLEFPKIILQKIDHILISPERGGNYSKENSSVDSNTGWYGAYILYLELKPKNPFEDIHEEINLTLLNKECRIIDEDTIGRILGYPGTLPTTVHPSYNEQRTNIDGSLIDETQEIVIVSYLCRFEDSRIYTVTSFVCKSGEKKKMYKHFVDCKNKCLEIGLELNSQELNTQIIPPKNSLKFQKSPSLPSHFKNSIMAILATSICTKTGKPLVSRQTVGMTRGHIEGLLSSFPKLIVEGQQHTTVETESVRYVFQPLSDDMYLVLVTSKSSNIVQDVDTLQLVARAIPEVCPYISQDEIIENAFQLMSVFDEITSLGYSKEFSINTLKAIIEMDSHEEKIQAIIDRNKEKEAKQELKRKAKVFEMQRKQAASSGSRGNMPSFGGIGSYERVSTSNDQDVYVEKEQTSLKSSYVSKAVPTEPTTRGMKLGRKPKDADMFGSLGHEISAVQTGIQKMSVSAAQPDPTIDQKSVHINLEEHISSVVNRDGGLEQMEVKGGLTLIISEEDKSNVSIRVACIQDENTQYKTHPSIDKKEFNENGLLVLKNQSRTFPLNQPVGVLKWRYVGQSEDSIPLSINCWPSPTGDGTTEVNIEYELNNVGMELQDVIISIPLPPGKQPIVGDIDGSYEVNRNAGTLDWQVSVIDRNSRTGSLDFVVDGDNVNLFFPVSVDYKSSTTYCQVHVLEAISEGESTDFSQTVVSVPDQYIIV</sequence>
<feature type="compositionally biased region" description="Polar residues" evidence="13">
    <location>
        <begin position="482"/>
        <end position="491"/>
    </location>
</feature>
<dbReference type="GO" id="GO:0006890">
    <property type="term" value="P:retrograde vesicle-mediated transport, Golgi to endoplasmic reticulum"/>
    <property type="evidence" value="ECO:0007669"/>
    <property type="project" value="UniProtKB-UniRule"/>
</dbReference>
<evidence type="ECO:0000256" key="11">
    <source>
        <dbReference type="RuleBase" id="RU366052"/>
    </source>
</evidence>
<evidence type="ECO:0000256" key="10">
    <source>
        <dbReference type="ARBA" id="ARBA00023329"/>
    </source>
</evidence>
<dbReference type="GO" id="GO:0015031">
    <property type="term" value="P:protein transport"/>
    <property type="evidence" value="ECO:0007669"/>
    <property type="project" value="UniProtKB-KW"/>
</dbReference>
<gene>
    <name evidence="15" type="ORF">BB558_005899</name>
</gene>
<protein>
    <recommendedName>
        <fullName evidence="11">Coatomer subunit delta</fullName>
    </recommendedName>
</protein>
<evidence type="ECO:0000256" key="9">
    <source>
        <dbReference type="ARBA" id="ARBA00023136"/>
    </source>
</evidence>
<keyword evidence="10" id="KW-0968">Cytoplasmic vesicle</keyword>
<feature type="coiled-coil region" evidence="12">
    <location>
        <begin position="446"/>
        <end position="479"/>
    </location>
</feature>
<evidence type="ECO:0000259" key="14">
    <source>
        <dbReference type="PROSITE" id="PS51072"/>
    </source>
</evidence>
<dbReference type="Proteomes" id="UP000245591">
    <property type="component" value="Unassembled WGS sequence"/>
</dbReference>
<evidence type="ECO:0000256" key="1">
    <source>
        <dbReference type="ARBA" id="ARBA00004255"/>
    </source>
</evidence>
<evidence type="ECO:0000256" key="4">
    <source>
        <dbReference type="ARBA" id="ARBA00022448"/>
    </source>
</evidence>
<comment type="subcellular location">
    <subcellularLocation>
        <location evidence="11">Cytoplasm</location>
    </subcellularLocation>
    <subcellularLocation>
        <location evidence="1 11">Golgi apparatus membrane</location>
        <topology evidence="1 11">Peripheral membrane protein</topology>
        <orientation evidence="1 11">Cytoplasmic side</orientation>
    </subcellularLocation>
    <subcellularLocation>
        <location evidence="11">Cytoplasmic vesicle</location>
        <location evidence="11">COPI-coated vesicle membrane</location>
        <topology evidence="11">Peripheral membrane protein</topology>
        <orientation evidence="11">Cytoplasmic side</orientation>
    </subcellularLocation>
</comment>
<evidence type="ECO:0000256" key="6">
    <source>
        <dbReference type="ARBA" id="ARBA00022892"/>
    </source>
</evidence>
<dbReference type="PROSITE" id="PS51072">
    <property type="entry name" value="MHD"/>
    <property type="match status" value="1"/>
</dbReference>
<dbReference type="CDD" id="cd09254">
    <property type="entry name" value="AP_delta-COPI_MHD"/>
    <property type="match status" value="1"/>
</dbReference>
<evidence type="ECO:0000256" key="5">
    <source>
        <dbReference type="ARBA" id="ARBA00022490"/>
    </source>
</evidence>
<dbReference type="AlphaFoldDB" id="A0A2U1IZE4"/>
<proteinExistence type="inferred from homology"/>
<dbReference type="Gene3D" id="2.60.40.1170">
    <property type="entry name" value="Mu homology domain, subdomain B"/>
    <property type="match status" value="2"/>
</dbReference>
<dbReference type="InterPro" id="IPR028565">
    <property type="entry name" value="MHD"/>
</dbReference>
<dbReference type="EMBL" id="MBFU01000587">
    <property type="protein sequence ID" value="PVZ98102.1"/>
    <property type="molecule type" value="Genomic_DNA"/>
</dbReference>
<evidence type="ECO:0000256" key="2">
    <source>
        <dbReference type="ARBA" id="ARBA00010516"/>
    </source>
</evidence>
<dbReference type="PANTHER" id="PTHR10121:SF0">
    <property type="entry name" value="COATOMER SUBUNIT DELTA"/>
    <property type="match status" value="1"/>
</dbReference>
<dbReference type="GO" id="GO:0000139">
    <property type="term" value="C:Golgi membrane"/>
    <property type="evidence" value="ECO:0007669"/>
    <property type="project" value="UniProtKB-SubCell"/>
</dbReference>
<reference evidence="15 16" key="1">
    <citation type="journal article" date="2018" name="MBio">
        <title>Comparative Genomics Reveals the Core Gene Toolbox for the Fungus-Insect Symbiosis.</title>
        <authorList>
            <person name="Wang Y."/>
            <person name="Stata M."/>
            <person name="Wang W."/>
            <person name="Stajich J.E."/>
            <person name="White M.M."/>
            <person name="Moncalvo J.M."/>
        </authorList>
    </citation>
    <scope>NUCLEOTIDE SEQUENCE [LARGE SCALE GENOMIC DNA]</scope>
    <source>
        <strain evidence="15 16">AUS-126-30</strain>
    </source>
</reference>
<feature type="domain" description="MHD" evidence="14">
    <location>
        <begin position="581"/>
        <end position="820"/>
    </location>
</feature>
<dbReference type="CDD" id="cd14830">
    <property type="entry name" value="Delta_COP_N"/>
    <property type="match status" value="1"/>
</dbReference>
<dbReference type="Gene3D" id="3.30.450.60">
    <property type="match status" value="1"/>
</dbReference>
<keyword evidence="16" id="KW-1185">Reference proteome</keyword>
<dbReference type="GO" id="GO:0051645">
    <property type="term" value="P:Golgi localization"/>
    <property type="evidence" value="ECO:0007669"/>
    <property type="project" value="TreeGrafter"/>
</dbReference>
<comment type="caution">
    <text evidence="15">The sequence shown here is derived from an EMBL/GenBank/DDBJ whole genome shotgun (WGS) entry which is preliminary data.</text>
</comment>
<dbReference type="SUPFAM" id="SSF49447">
    <property type="entry name" value="Second domain of Mu2 adaptin subunit (ap50) of ap2 adaptor"/>
    <property type="match status" value="1"/>
</dbReference>
<keyword evidence="12" id="KW-0175">Coiled coil</keyword>
<dbReference type="GO" id="GO:0006888">
    <property type="term" value="P:endoplasmic reticulum to Golgi vesicle-mediated transport"/>
    <property type="evidence" value="ECO:0007669"/>
    <property type="project" value="TreeGrafter"/>
</dbReference>
<keyword evidence="7 11" id="KW-0653">Protein transport</keyword>